<dbReference type="Pfam" id="PF12804">
    <property type="entry name" value="NTP_transf_3"/>
    <property type="match status" value="1"/>
</dbReference>
<dbReference type="SUPFAM" id="SSF53448">
    <property type="entry name" value="Nucleotide-diphospho-sugar transferases"/>
    <property type="match status" value="1"/>
</dbReference>
<gene>
    <name evidence="2" type="ORF">S12H4_07022</name>
</gene>
<comment type="caution">
    <text evidence="2">The sequence shown here is derived from an EMBL/GenBank/DDBJ whole genome shotgun (WGS) entry which is preliminary data.</text>
</comment>
<dbReference type="Gene3D" id="3.90.550.10">
    <property type="entry name" value="Spore Coat Polysaccharide Biosynthesis Protein SpsA, Chain A"/>
    <property type="match status" value="1"/>
</dbReference>
<proteinExistence type="predicted"/>
<dbReference type="AlphaFoldDB" id="X1QUI9"/>
<evidence type="ECO:0000259" key="1">
    <source>
        <dbReference type="Pfam" id="PF12804"/>
    </source>
</evidence>
<accession>X1QUI9</accession>
<dbReference type="GO" id="GO:0016779">
    <property type="term" value="F:nucleotidyltransferase activity"/>
    <property type="evidence" value="ECO:0007669"/>
    <property type="project" value="UniProtKB-ARBA"/>
</dbReference>
<evidence type="ECO:0000313" key="2">
    <source>
        <dbReference type="EMBL" id="GAI71933.1"/>
    </source>
</evidence>
<reference evidence="2" key="1">
    <citation type="journal article" date="2014" name="Front. Microbiol.">
        <title>High frequency of phylogenetically diverse reductive dehalogenase-homologous genes in deep subseafloor sedimentary metagenomes.</title>
        <authorList>
            <person name="Kawai M."/>
            <person name="Futagami T."/>
            <person name="Toyoda A."/>
            <person name="Takaki Y."/>
            <person name="Nishi S."/>
            <person name="Hori S."/>
            <person name="Arai W."/>
            <person name="Tsubouchi T."/>
            <person name="Morono Y."/>
            <person name="Uchiyama I."/>
            <person name="Ito T."/>
            <person name="Fujiyama A."/>
            <person name="Inagaki F."/>
            <person name="Takami H."/>
        </authorList>
    </citation>
    <scope>NUCLEOTIDE SEQUENCE</scope>
    <source>
        <strain evidence="2">Expedition CK06-06</strain>
    </source>
</reference>
<dbReference type="InterPro" id="IPR025877">
    <property type="entry name" value="MobA-like_NTP_Trfase"/>
</dbReference>
<dbReference type="EMBL" id="BARW01002542">
    <property type="protein sequence ID" value="GAI71933.1"/>
    <property type="molecule type" value="Genomic_DNA"/>
</dbReference>
<name>X1QUI9_9ZZZZ</name>
<sequence>MIEKINVLLLAGGKSKISMRKFSGKENKALIEIGPHRKPMILYIIESLKKSRYTDKIVVAGPEEVQKLTKDLVYLTIFDGQTIPETLKSGILPLKKNPLILISTCDAPLITEKHIDSFIKECKRWPGFDIYYPIIDKVVYQQSYPSLDLRRVYANLVEGTFTGGNILLINPRIITDFAETINDFIYFRKHPLKIARLLGARIT</sequence>
<dbReference type="InterPro" id="IPR029044">
    <property type="entry name" value="Nucleotide-diphossugar_trans"/>
</dbReference>
<feature type="non-terminal residue" evidence="2">
    <location>
        <position position="203"/>
    </location>
</feature>
<protein>
    <recommendedName>
        <fullName evidence="1">MobA-like NTP transferase domain-containing protein</fullName>
    </recommendedName>
</protein>
<feature type="domain" description="MobA-like NTP transferase" evidence="1">
    <location>
        <begin position="8"/>
        <end position="137"/>
    </location>
</feature>
<organism evidence="2">
    <name type="scientific">marine sediment metagenome</name>
    <dbReference type="NCBI Taxonomy" id="412755"/>
    <lineage>
        <taxon>unclassified sequences</taxon>
        <taxon>metagenomes</taxon>
        <taxon>ecological metagenomes</taxon>
    </lineage>
</organism>